<dbReference type="GO" id="GO:0005975">
    <property type="term" value="P:carbohydrate metabolic process"/>
    <property type="evidence" value="ECO:0007669"/>
    <property type="project" value="InterPro"/>
</dbReference>
<evidence type="ECO:0000313" key="2">
    <source>
        <dbReference type="EMBL" id="HJB10035.1"/>
    </source>
</evidence>
<dbReference type="InterPro" id="IPR006311">
    <property type="entry name" value="TAT_signal"/>
</dbReference>
<dbReference type="EMBL" id="DWZH01000042">
    <property type="protein sequence ID" value="HJB10035.1"/>
    <property type="molecule type" value="Genomic_DNA"/>
</dbReference>
<evidence type="ECO:0000313" key="3">
    <source>
        <dbReference type="Proteomes" id="UP000823823"/>
    </source>
</evidence>
<comment type="caution">
    <text evidence="2">The sequence shown here is derived from an EMBL/GenBank/DDBJ whole genome shotgun (WGS) entry which is preliminary data.</text>
</comment>
<dbReference type="GO" id="GO:0004553">
    <property type="term" value="F:hydrolase activity, hydrolyzing O-glycosyl compounds"/>
    <property type="evidence" value="ECO:0007669"/>
    <property type="project" value="TreeGrafter"/>
</dbReference>
<accession>A0A9D2LCK1</accession>
<evidence type="ECO:0008006" key="4">
    <source>
        <dbReference type="Google" id="ProtNLM"/>
    </source>
</evidence>
<feature type="region of interest" description="Disordered" evidence="1">
    <location>
        <begin position="1"/>
        <end position="23"/>
    </location>
</feature>
<reference evidence="2" key="1">
    <citation type="journal article" date="2021" name="PeerJ">
        <title>Extensive microbial diversity within the chicken gut microbiome revealed by metagenomics and culture.</title>
        <authorList>
            <person name="Gilroy R."/>
            <person name="Ravi A."/>
            <person name="Getino M."/>
            <person name="Pursley I."/>
            <person name="Horton D.L."/>
            <person name="Alikhan N.F."/>
            <person name="Baker D."/>
            <person name="Gharbi K."/>
            <person name="Hall N."/>
            <person name="Watson M."/>
            <person name="Adriaenssens E.M."/>
            <person name="Foster-Nyarko E."/>
            <person name="Jarju S."/>
            <person name="Secka A."/>
            <person name="Antonio M."/>
            <person name="Oren A."/>
            <person name="Chaudhuri R.R."/>
            <person name="La Ragione R."/>
            <person name="Hildebrand F."/>
            <person name="Pallen M.J."/>
        </authorList>
    </citation>
    <scope>NUCLEOTIDE SEQUENCE</scope>
    <source>
        <strain evidence="2">ChiHjej13B12-24818</strain>
    </source>
</reference>
<name>A0A9D2LCK1_9MICO</name>
<organism evidence="2 3">
    <name type="scientific">Candidatus Brachybacterium merdavium</name>
    <dbReference type="NCBI Taxonomy" id="2838513"/>
    <lineage>
        <taxon>Bacteria</taxon>
        <taxon>Bacillati</taxon>
        <taxon>Actinomycetota</taxon>
        <taxon>Actinomycetes</taxon>
        <taxon>Micrococcales</taxon>
        <taxon>Dermabacteraceae</taxon>
        <taxon>Brachybacterium</taxon>
    </lineage>
</organism>
<protein>
    <recommendedName>
        <fullName evidence="4">Glycoside hydrolase family 15</fullName>
    </recommendedName>
</protein>
<sequence length="457" mass="48442">MQDSEPPTGPAEGPARSSPTAGSRRTVLRGLGAVSVLGALGAGGHHLYRAVRPEVDPRTVIPLYSQTVAYGGDERRILVGASAPHHELAPSSRLTTAVPAPAEVVRRARRFWDATAAWRARVGDDPAPGGSGSLASLAESAIQDLWVLTDQLPAPVAAWTPHWRYVWPRDAAFCAVALARIGHAETALDVLEHLQSLQHPDGWFEARYVPGTERAPDDRPRQFDGTGLLLWAASAVWNSAEASRRGAVADRLAPLITTSQQTLLEATRDGERMPPISPDYWEVRERSVTLGIMAATLAGLRGAHTVTGEDRAGDAADALTALLTSTFGAHQYQRYRRGGGADSARAFFAATGCGGIIGTRLLTSLRTELARGGGGIAPGASWRDDGISWTPSTSLLALALARAGEHDQAREVLGWLADHRTEAGSLPEKVLFDGRPAAVAPLAWTAANVLLAIEALI</sequence>
<dbReference type="Gene3D" id="1.50.10.10">
    <property type="match status" value="2"/>
</dbReference>
<reference evidence="2" key="2">
    <citation type="submission" date="2021-04" db="EMBL/GenBank/DDBJ databases">
        <authorList>
            <person name="Gilroy R."/>
        </authorList>
    </citation>
    <scope>NUCLEOTIDE SEQUENCE</scope>
    <source>
        <strain evidence="2">ChiHjej13B12-24818</strain>
    </source>
</reference>
<dbReference type="PANTHER" id="PTHR31616:SF13">
    <property type="entry name" value="GLUCAN 1,4-ALPHA-GLUCOSIDASE"/>
    <property type="match status" value="1"/>
</dbReference>
<dbReference type="Proteomes" id="UP000823823">
    <property type="component" value="Unassembled WGS sequence"/>
</dbReference>
<dbReference type="AlphaFoldDB" id="A0A9D2LCK1"/>
<gene>
    <name evidence="2" type="ORF">H9786_05820</name>
</gene>
<proteinExistence type="predicted"/>
<dbReference type="PROSITE" id="PS51318">
    <property type="entry name" value="TAT"/>
    <property type="match status" value="1"/>
</dbReference>
<dbReference type="InterPro" id="IPR012341">
    <property type="entry name" value="6hp_glycosidase-like_sf"/>
</dbReference>
<dbReference type="InterPro" id="IPR008928">
    <property type="entry name" value="6-hairpin_glycosidase_sf"/>
</dbReference>
<evidence type="ECO:0000256" key="1">
    <source>
        <dbReference type="SAM" id="MobiDB-lite"/>
    </source>
</evidence>
<dbReference type="SUPFAM" id="SSF48208">
    <property type="entry name" value="Six-hairpin glycosidases"/>
    <property type="match status" value="1"/>
</dbReference>
<dbReference type="PANTHER" id="PTHR31616">
    <property type="entry name" value="TREHALASE"/>
    <property type="match status" value="1"/>
</dbReference>